<dbReference type="InterPro" id="IPR027417">
    <property type="entry name" value="P-loop_NTPase"/>
</dbReference>
<dbReference type="EMBL" id="CP114014">
    <property type="protein sequence ID" value="XAY07925.1"/>
    <property type="molecule type" value="Genomic_DNA"/>
</dbReference>
<dbReference type="Gene3D" id="3.40.50.300">
    <property type="entry name" value="P-loop containing nucleotide triphosphate hydrolases"/>
    <property type="match status" value="1"/>
</dbReference>
<sequence length="210" mass="23260">MSTPPSSSRSVKISDDERGGWSSDRPRRDGAPPRPADLTVRCRVLPPTDHMRYTPGSLLMVVSASVIERDRFVTRLIEDKNSVLSRDKVRALLEGRVADELVEEKSEELLTAAIKRRLTAGDTTVVALDSLAAEEREPVLRMATELKRPRHLIFLDTKVADENRAEHDALRKGLDAGDLGAEGVQTAMRLGGSAITDLRIIVFRRAPKQD</sequence>
<dbReference type="KEGG" id="parq:DSM112329_04819"/>
<feature type="compositionally biased region" description="Basic and acidic residues" evidence="1">
    <location>
        <begin position="12"/>
        <end position="31"/>
    </location>
</feature>
<dbReference type="AlphaFoldDB" id="A0AAU7B236"/>
<evidence type="ECO:0000313" key="2">
    <source>
        <dbReference type="EMBL" id="XAY07925.1"/>
    </source>
</evidence>
<feature type="compositionally biased region" description="Polar residues" evidence="1">
    <location>
        <begin position="1"/>
        <end position="11"/>
    </location>
</feature>
<evidence type="ECO:0000256" key="1">
    <source>
        <dbReference type="SAM" id="MobiDB-lite"/>
    </source>
</evidence>
<name>A0AAU7B236_9ACTN</name>
<organism evidence="2">
    <name type="scientific">Paraconexibacter sp. AEG42_29</name>
    <dbReference type="NCBI Taxonomy" id="2997339"/>
    <lineage>
        <taxon>Bacteria</taxon>
        <taxon>Bacillati</taxon>
        <taxon>Actinomycetota</taxon>
        <taxon>Thermoleophilia</taxon>
        <taxon>Solirubrobacterales</taxon>
        <taxon>Paraconexibacteraceae</taxon>
        <taxon>Paraconexibacter</taxon>
    </lineage>
</organism>
<protein>
    <submittedName>
        <fullName evidence="2">Uncharacterized protein</fullName>
    </submittedName>
</protein>
<accession>A0AAU7B236</accession>
<proteinExistence type="predicted"/>
<dbReference type="RefSeq" id="WP_354699112.1">
    <property type="nucleotide sequence ID" value="NZ_CP114014.1"/>
</dbReference>
<gene>
    <name evidence="2" type="ORF">DSM112329_04819</name>
</gene>
<feature type="region of interest" description="Disordered" evidence="1">
    <location>
        <begin position="1"/>
        <end position="37"/>
    </location>
</feature>
<reference evidence="2" key="1">
    <citation type="submission" date="2022-12" db="EMBL/GenBank/DDBJ databases">
        <title>Paraconexibacter alkalitolerans sp. nov. and Baekduia alba sp. nov., isolated from soil and emended description of the genera Paraconexibacter (Chun et al., 2020) and Baekduia (An et al., 2020).</title>
        <authorList>
            <person name="Vieira S."/>
            <person name="Huber K.J."/>
            <person name="Geppert A."/>
            <person name="Wolf J."/>
            <person name="Neumann-Schaal M."/>
            <person name="Muesken M."/>
            <person name="Overmann J."/>
        </authorList>
    </citation>
    <scope>NUCLEOTIDE SEQUENCE</scope>
    <source>
        <strain evidence="2">AEG42_29</strain>
    </source>
</reference>